<protein>
    <recommendedName>
        <fullName evidence="3">Translocation and assembly module subunit TamA</fullName>
    </recommendedName>
    <alternativeName>
        <fullName evidence="9">Autotransporter assembly factor TamA</fullName>
    </alternativeName>
</protein>
<evidence type="ECO:0000259" key="13">
    <source>
        <dbReference type="Pfam" id="PF17243"/>
    </source>
</evidence>
<evidence type="ECO:0000256" key="10">
    <source>
        <dbReference type="ARBA" id="ARBA00093548"/>
    </source>
</evidence>
<dbReference type="Gene3D" id="3.10.20.310">
    <property type="entry name" value="membrane protein fhac"/>
    <property type="match status" value="3"/>
</dbReference>
<evidence type="ECO:0000256" key="2">
    <source>
        <dbReference type="ARBA" id="ARBA00010248"/>
    </source>
</evidence>
<feature type="domain" description="TamA POTRA" evidence="13">
    <location>
        <begin position="40"/>
        <end position="118"/>
    </location>
</feature>
<feature type="chain" id="PRO_5020615807" description="Translocation and assembly module subunit TamA" evidence="11">
    <location>
        <begin position="25"/>
        <end position="590"/>
    </location>
</feature>
<dbReference type="InterPro" id="IPR035243">
    <property type="entry name" value="TamA_POTRA_Dom_1"/>
</dbReference>
<accession>A0A4V6NPK8</accession>
<evidence type="ECO:0000256" key="11">
    <source>
        <dbReference type="SAM" id="SignalP"/>
    </source>
</evidence>
<sequence>MAGERRRRPTLALLFALLGMPAFAADGDAAAADGERPLHLRVEGLDDERLRGNVQTLLDANNPADGGKVSDTRAQWLHARNLGVIRSALEPFGYYSPRIDAELASAAEGFVATYRISPGEPVRLRAVDVRVDGAAHDDPAFAQLLAKNPLRPGEVLEHPRYEQFKSALQGLATERGYFEARFEVSEVRVDAGAHTADVELHLSSGKRYRFGAVSFQQGFLSPQLLARYNRIQPGSPYDATALIDLQSALADADYFQEIELQAGPERAEGDTIPVDVRLTPRARERYDFGLGYGTDTGPRARIAYADRWINAEGHRLNVDLRLAPVKSTLTGEYLIPGEDPRTDQYAIRTGFEREDSSTLFSEVGLFGVGARHQDGLWQRVLSLDYQFERYREDEELRNSKLLIPGVTWSRIEADDRMNVSQGTRLDLRLRGAAEPLLSDLSFVQASVSAKWVWRLTADSRLLTRGDLGTTWSSNDPALPPSIRFAAGGDNSVRGYDYKSIGPRDSDDKVLGGKRLIVGSLEYEHRVDGPWSVAAFVDVGDAFDESPEFKVGAGLGVRWSSPIGPIRLDLAHGFDEPGDAFRIHFTLGPDL</sequence>
<gene>
    <name evidence="14" type="ORF">EV699_105211</name>
</gene>
<evidence type="ECO:0000313" key="15">
    <source>
        <dbReference type="Proteomes" id="UP000295765"/>
    </source>
</evidence>
<keyword evidence="4" id="KW-1134">Transmembrane beta strand</keyword>
<comment type="subunit">
    <text evidence="10">Interacts with TamB to form the translocation and assembly module (TAM).</text>
</comment>
<evidence type="ECO:0000313" key="14">
    <source>
        <dbReference type="EMBL" id="TCO82420.1"/>
    </source>
</evidence>
<dbReference type="EMBL" id="SLWY01000005">
    <property type="protein sequence ID" value="TCO82420.1"/>
    <property type="molecule type" value="Genomic_DNA"/>
</dbReference>
<evidence type="ECO:0000256" key="1">
    <source>
        <dbReference type="ARBA" id="ARBA00004442"/>
    </source>
</evidence>
<dbReference type="PANTHER" id="PTHR12815:SF47">
    <property type="entry name" value="TRANSLOCATION AND ASSEMBLY MODULE SUBUNIT TAMA"/>
    <property type="match status" value="1"/>
</dbReference>
<dbReference type="InterPro" id="IPR039910">
    <property type="entry name" value="D15-like"/>
</dbReference>
<dbReference type="Pfam" id="PF01103">
    <property type="entry name" value="Omp85"/>
    <property type="match status" value="1"/>
</dbReference>
<evidence type="ECO:0000256" key="6">
    <source>
        <dbReference type="ARBA" id="ARBA00022729"/>
    </source>
</evidence>
<dbReference type="AlphaFoldDB" id="A0A4V6NPK8"/>
<evidence type="ECO:0000256" key="7">
    <source>
        <dbReference type="ARBA" id="ARBA00023136"/>
    </source>
</evidence>
<evidence type="ECO:0000256" key="5">
    <source>
        <dbReference type="ARBA" id="ARBA00022692"/>
    </source>
</evidence>
<organism evidence="14 15">
    <name type="scientific">Plasticicumulans lactativorans</name>
    <dbReference type="NCBI Taxonomy" id="1133106"/>
    <lineage>
        <taxon>Bacteria</taxon>
        <taxon>Pseudomonadati</taxon>
        <taxon>Pseudomonadota</taxon>
        <taxon>Gammaproteobacteria</taxon>
        <taxon>Candidatus Competibacteraceae</taxon>
        <taxon>Plasticicumulans</taxon>
    </lineage>
</organism>
<evidence type="ECO:0000256" key="8">
    <source>
        <dbReference type="ARBA" id="ARBA00023237"/>
    </source>
</evidence>
<dbReference type="GO" id="GO:0009306">
    <property type="term" value="P:protein secretion"/>
    <property type="evidence" value="ECO:0007669"/>
    <property type="project" value="TreeGrafter"/>
</dbReference>
<dbReference type="GO" id="GO:0097347">
    <property type="term" value="C:TAM protein secretion complex"/>
    <property type="evidence" value="ECO:0007669"/>
    <property type="project" value="TreeGrafter"/>
</dbReference>
<reference evidence="14 15" key="1">
    <citation type="submission" date="2019-03" db="EMBL/GenBank/DDBJ databases">
        <title>Genomic Encyclopedia of Type Strains, Phase IV (KMG-IV): sequencing the most valuable type-strain genomes for metagenomic binning, comparative biology and taxonomic classification.</title>
        <authorList>
            <person name="Goeker M."/>
        </authorList>
    </citation>
    <scope>NUCLEOTIDE SEQUENCE [LARGE SCALE GENOMIC DNA]</scope>
    <source>
        <strain evidence="14 15">DSM 25287</strain>
    </source>
</reference>
<feature type="domain" description="Bacterial surface antigen (D15)" evidence="12">
    <location>
        <begin position="289"/>
        <end position="587"/>
    </location>
</feature>
<keyword evidence="8" id="KW-0998">Cell outer membrane</keyword>
<name>A0A4V6NPK8_9GAMM</name>
<keyword evidence="5" id="KW-0812">Transmembrane</keyword>
<evidence type="ECO:0000256" key="4">
    <source>
        <dbReference type="ARBA" id="ARBA00022452"/>
    </source>
</evidence>
<dbReference type="Proteomes" id="UP000295765">
    <property type="component" value="Unassembled WGS sequence"/>
</dbReference>
<evidence type="ECO:0000256" key="9">
    <source>
        <dbReference type="ARBA" id="ARBA00033063"/>
    </source>
</evidence>
<dbReference type="Pfam" id="PF17243">
    <property type="entry name" value="POTRA_TamA_1"/>
    <property type="match status" value="1"/>
</dbReference>
<keyword evidence="15" id="KW-1185">Reference proteome</keyword>
<dbReference type="GO" id="GO:0009279">
    <property type="term" value="C:cell outer membrane"/>
    <property type="evidence" value="ECO:0007669"/>
    <property type="project" value="UniProtKB-SubCell"/>
</dbReference>
<comment type="caution">
    <text evidence="14">The sequence shown here is derived from an EMBL/GenBank/DDBJ whole genome shotgun (WGS) entry which is preliminary data.</text>
</comment>
<keyword evidence="7" id="KW-0472">Membrane</keyword>
<comment type="similarity">
    <text evidence="2">Belongs to the TamA family.</text>
</comment>
<dbReference type="RefSeq" id="WP_165904048.1">
    <property type="nucleotide sequence ID" value="NZ_SLWY01000005.1"/>
</dbReference>
<dbReference type="InterPro" id="IPR000184">
    <property type="entry name" value="Bac_surfAg_D15"/>
</dbReference>
<proteinExistence type="inferred from homology"/>
<keyword evidence="6 11" id="KW-0732">Signal</keyword>
<feature type="signal peptide" evidence="11">
    <location>
        <begin position="1"/>
        <end position="24"/>
    </location>
</feature>
<dbReference type="PANTHER" id="PTHR12815">
    <property type="entry name" value="SORTING AND ASSEMBLY MACHINERY SAMM50 PROTEIN FAMILY MEMBER"/>
    <property type="match status" value="1"/>
</dbReference>
<comment type="subcellular location">
    <subcellularLocation>
        <location evidence="1">Cell outer membrane</location>
    </subcellularLocation>
</comment>
<evidence type="ECO:0000256" key="3">
    <source>
        <dbReference type="ARBA" id="ARBA00015419"/>
    </source>
</evidence>
<evidence type="ECO:0000259" key="12">
    <source>
        <dbReference type="Pfam" id="PF01103"/>
    </source>
</evidence>
<dbReference type="Gene3D" id="2.40.160.50">
    <property type="entry name" value="membrane protein fhac: a member of the omp85/tpsb transporter family"/>
    <property type="match status" value="1"/>
</dbReference>